<dbReference type="InterPro" id="IPR023271">
    <property type="entry name" value="Aquaporin-like"/>
</dbReference>
<evidence type="ECO:0000256" key="2">
    <source>
        <dbReference type="ARBA" id="ARBA00022448"/>
    </source>
</evidence>
<dbReference type="Gene3D" id="1.20.1080.10">
    <property type="entry name" value="Glycerol uptake facilitator protein"/>
    <property type="match status" value="1"/>
</dbReference>
<dbReference type="SUPFAM" id="SSF81338">
    <property type="entry name" value="Aquaporin-like"/>
    <property type="match status" value="1"/>
</dbReference>
<dbReference type="GO" id="GO:0015250">
    <property type="term" value="F:water channel activity"/>
    <property type="evidence" value="ECO:0007669"/>
    <property type="project" value="TreeGrafter"/>
</dbReference>
<dbReference type="Pfam" id="PF00230">
    <property type="entry name" value="MIP"/>
    <property type="match status" value="1"/>
</dbReference>
<accession>A0AAD4S8N1</accession>
<evidence type="ECO:0000313" key="10">
    <source>
        <dbReference type="EMBL" id="KAI3874918.1"/>
    </source>
</evidence>
<comment type="subcellular location">
    <subcellularLocation>
        <location evidence="1">Membrane</location>
        <topology evidence="1">Multi-pass membrane protein</topology>
    </subcellularLocation>
</comment>
<protein>
    <recommendedName>
        <fullName evidence="12">Aquaporin TIP5-1</fullName>
    </recommendedName>
</protein>
<evidence type="ECO:0008006" key="12">
    <source>
        <dbReference type="Google" id="ProtNLM"/>
    </source>
</evidence>
<dbReference type="PANTHER" id="PTHR45665:SF27">
    <property type="entry name" value="AQUAPORIN TIP5-1-RELATED"/>
    <property type="match status" value="1"/>
</dbReference>
<dbReference type="PANTHER" id="PTHR45665">
    <property type="entry name" value="AQUAPORIN-8"/>
    <property type="match status" value="1"/>
</dbReference>
<evidence type="ECO:0000256" key="8">
    <source>
        <dbReference type="RuleBase" id="RU000477"/>
    </source>
</evidence>
<reference evidence="10" key="1">
    <citation type="submission" date="2022-04" db="EMBL/GenBank/DDBJ databases">
        <title>A functionally conserved STORR gene fusion in Papaver species that diverged 16.8 million years ago.</title>
        <authorList>
            <person name="Catania T."/>
        </authorList>
    </citation>
    <scope>NUCLEOTIDE SEQUENCE</scope>
    <source>
        <strain evidence="10">S-188037</strain>
    </source>
</reference>
<sequence length="282" mass="28965">MASMMGTPATTRTLHDRLKHSISRTALRSYLAEFISAFLFVFVVIGSIMASRELLPDGTNTSDPSCLVAVAFANAFALSTAVYIFGASSSSDTKSASSGAHVNPAVTFGLAVGGHISIPTALFYWIMQLLASSMACLLLRVATADHVVPTHAIAVEMTGFGASIIEGVTTFTLVYTVYAARDARKGPLSAIGPIAIGFVAGGNVLATGPFSGGSMNPACSFGSALVNGSFKNQAVYWVGPLIGGAIAGLVYDNVVFPVTSVQHSAVDSGINDGHGTNSNSGF</sequence>
<keyword evidence="11" id="KW-1185">Reference proteome</keyword>
<keyword evidence="4" id="KW-0677">Repeat</keyword>
<comment type="similarity">
    <text evidence="7">Belongs to the MIP/aquaporin (TC 1.A.8) family. TIP (TC 1.A.8.10) subfamily.</text>
</comment>
<evidence type="ECO:0000256" key="5">
    <source>
        <dbReference type="ARBA" id="ARBA00022989"/>
    </source>
</evidence>
<dbReference type="FunFam" id="1.20.1080.10:FF:000017">
    <property type="entry name" value="Probable aquaporin TIP5-1"/>
    <property type="match status" value="1"/>
</dbReference>
<keyword evidence="6 9" id="KW-0472">Membrane</keyword>
<comment type="caution">
    <text evidence="10">The sequence shown here is derived from an EMBL/GenBank/DDBJ whole genome shotgun (WGS) entry which is preliminary data.</text>
</comment>
<evidence type="ECO:0000256" key="3">
    <source>
        <dbReference type="ARBA" id="ARBA00022692"/>
    </source>
</evidence>
<keyword evidence="5 9" id="KW-1133">Transmembrane helix</keyword>
<dbReference type="InterPro" id="IPR022357">
    <property type="entry name" value="MIP_CS"/>
</dbReference>
<gene>
    <name evidence="10" type="ORF">MKW98_019491</name>
</gene>
<dbReference type="AlphaFoldDB" id="A0AAD4S8N1"/>
<evidence type="ECO:0000256" key="7">
    <source>
        <dbReference type="ARBA" id="ARBA00038477"/>
    </source>
</evidence>
<organism evidence="10 11">
    <name type="scientific">Papaver atlanticum</name>
    <dbReference type="NCBI Taxonomy" id="357466"/>
    <lineage>
        <taxon>Eukaryota</taxon>
        <taxon>Viridiplantae</taxon>
        <taxon>Streptophyta</taxon>
        <taxon>Embryophyta</taxon>
        <taxon>Tracheophyta</taxon>
        <taxon>Spermatophyta</taxon>
        <taxon>Magnoliopsida</taxon>
        <taxon>Ranunculales</taxon>
        <taxon>Papaveraceae</taxon>
        <taxon>Papaveroideae</taxon>
        <taxon>Papaver</taxon>
    </lineage>
</organism>
<feature type="transmembrane region" description="Helical" evidence="9">
    <location>
        <begin position="67"/>
        <end position="85"/>
    </location>
</feature>
<name>A0AAD4S8N1_9MAGN</name>
<keyword evidence="2 8" id="KW-0813">Transport</keyword>
<dbReference type="PRINTS" id="PR00783">
    <property type="entry name" value="MINTRINSICP"/>
</dbReference>
<keyword evidence="3 8" id="KW-0812">Transmembrane</keyword>
<evidence type="ECO:0000256" key="9">
    <source>
        <dbReference type="SAM" id="Phobius"/>
    </source>
</evidence>
<dbReference type="InterPro" id="IPR000425">
    <property type="entry name" value="MIP"/>
</dbReference>
<evidence type="ECO:0000256" key="4">
    <source>
        <dbReference type="ARBA" id="ARBA00022737"/>
    </source>
</evidence>
<feature type="transmembrane region" description="Helical" evidence="9">
    <location>
        <begin position="105"/>
        <end position="126"/>
    </location>
</feature>
<feature type="transmembrane region" description="Helical" evidence="9">
    <location>
        <begin position="34"/>
        <end position="55"/>
    </location>
</feature>
<dbReference type="EMBL" id="JAJJMB010012638">
    <property type="protein sequence ID" value="KAI3874918.1"/>
    <property type="molecule type" value="Genomic_DNA"/>
</dbReference>
<dbReference type="Proteomes" id="UP001202328">
    <property type="component" value="Unassembled WGS sequence"/>
</dbReference>
<evidence type="ECO:0000256" key="1">
    <source>
        <dbReference type="ARBA" id="ARBA00004141"/>
    </source>
</evidence>
<evidence type="ECO:0000313" key="11">
    <source>
        <dbReference type="Proteomes" id="UP001202328"/>
    </source>
</evidence>
<proteinExistence type="inferred from homology"/>
<evidence type="ECO:0000256" key="6">
    <source>
        <dbReference type="ARBA" id="ARBA00023136"/>
    </source>
</evidence>
<dbReference type="PROSITE" id="PS00221">
    <property type="entry name" value="MIP"/>
    <property type="match status" value="1"/>
</dbReference>
<dbReference type="GO" id="GO:0016020">
    <property type="term" value="C:membrane"/>
    <property type="evidence" value="ECO:0007669"/>
    <property type="project" value="UniProtKB-SubCell"/>
</dbReference>
<dbReference type="InterPro" id="IPR034294">
    <property type="entry name" value="Aquaporin_transptr"/>
</dbReference>